<proteinExistence type="predicted"/>
<sequence length="700" mass="76817">MSDDPGPTLAVRTLKERRDQLSSHSVQVDGLLDELADDVGTLAAQEAWEPAVEAGMADWASDRATVFRALRRAHFDEAKAHAALLACCAARIERGLSGAIPSPPVPGLFAVLPLSQTDRLGHPVAVLTLREVVRDEAGSLTELKDWLWFALEMVRRVLADYWVAHKRGTGAEGAVLLVDAKDAGYRNLEVELLPTLFSVGHNSFPGLFESVYIVNAGWSHRTMWNSIIKRLLPKSAIDKVVFLDDKQQIAQVFNLDQLPEAYGGCGLEPDPEIMLRRYSIARPHAYSRPGSRATSRGPSRGPSRVVSRTGSRVGSRAHSREPTAHSREPTRRGVPSRTTSTASIADVYYTAPPSPVRSRSTSRRNSTHALVGLSAKLAMTKQGQDLEILGEKQKPTVDPSIHRIKSLSDFHLYLSPSRLAHRDLLSDSEDDEPVPPKPIVQGRRTLRPAMLELGAGTIAARRASRAVTPAIARASTPAEYASMLQDHHARGLEQYYSPEQHEVIEAMSSPDHSDSPESPPPLAIEPSSPEPGEPESQILAPIAVRPGPAEAEAPDVQFSSSNPWFGYPVVRVPHASGEGYAIRPRYGRNRKRDLVKTLLWLFVLRLQSWRSAVERALGLPRLAALLAPSKPEEHATPDQGLRAVARTRSYTPKGMVVKRERDWIWMVIGFLLLRGTWARLLGPMESLGLGAVRDMLGGLV</sequence>
<keyword evidence="4" id="KW-1185">Reference proteome</keyword>
<dbReference type="SUPFAM" id="SSF52087">
    <property type="entry name" value="CRAL/TRIO domain"/>
    <property type="match status" value="1"/>
</dbReference>
<dbReference type="KEGG" id="ccac:CcaHIS019_0202310"/>
<evidence type="ECO:0000256" key="1">
    <source>
        <dbReference type="SAM" id="MobiDB-lite"/>
    </source>
</evidence>
<evidence type="ECO:0000313" key="3">
    <source>
        <dbReference type="EMBL" id="BEI88869.1"/>
    </source>
</evidence>
<organism evidence="3 4">
    <name type="scientific">Cutaneotrichosporon cavernicola</name>
    <dbReference type="NCBI Taxonomy" id="279322"/>
    <lineage>
        <taxon>Eukaryota</taxon>
        <taxon>Fungi</taxon>
        <taxon>Dikarya</taxon>
        <taxon>Basidiomycota</taxon>
        <taxon>Agaricomycotina</taxon>
        <taxon>Tremellomycetes</taxon>
        <taxon>Trichosporonales</taxon>
        <taxon>Trichosporonaceae</taxon>
        <taxon>Cutaneotrichosporon</taxon>
    </lineage>
</organism>
<evidence type="ECO:0000259" key="2">
    <source>
        <dbReference type="PROSITE" id="PS50191"/>
    </source>
</evidence>
<feature type="domain" description="CRAL-TRIO" evidence="2">
    <location>
        <begin position="101"/>
        <end position="270"/>
    </location>
</feature>
<dbReference type="AlphaFoldDB" id="A0AA48I0B7"/>
<dbReference type="RefSeq" id="XP_060454135.1">
    <property type="nucleotide sequence ID" value="XM_060597219.1"/>
</dbReference>
<protein>
    <recommendedName>
        <fullName evidence="2">CRAL-TRIO domain-containing protein</fullName>
    </recommendedName>
</protein>
<reference evidence="3" key="1">
    <citation type="journal article" date="2023" name="BMC Genomics">
        <title>Chromosome-level genome assemblies of Cutaneotrichosporon spp. (Trichosporonales, Basidiomycota) reveal imbalanced evolution between nucleotide sequences and chromosome synteny.</title>
        <authorList>
            <person name="Kobayashi Y."/>
            <person name="Kayamori A."/>
            <person name="Aoki K."/>
            <person name="Shiwa Y."/>
            <person name="Matsutani M."/>
            <person name="Fujita N."/>
            <person name="Sugita T."/>
            <person name="Iwasaki W."/>
            <person name="Tanaka N."/>
            <person name="Takashima M."/>
        </authorList>
    </citation>
    <scope>NUCLEOTIDE SEQUENCE</scope>
    <source>
        <strain evidence="3">HIS019</strain>
    </source>
</reference>
<dbReference type="CDD" id="cd00170">
    <property type="entry name" value="SEC14"/>
    <property type="match status" value="1"/>
</dbReference>
<dbReference type="Proteomes" id="UP001233271">
    <property type="component" value="Chromosome 2"/>
</dbReference>
<feature type="region of interest" description="Disordered" evidence="1">
    <location>
        <begin position="506"/>
        <end position="535"/>
    </location>
</feature>
<dbReference type="SMART" id="SM00516">
    <property type="entry name" value="SEC14"/>
    <property type="match status" value="1"/>
</dbReference>
<dbReference type="EMBL" id="AP028213">
    <property type="protein sequence ID" value="BEI88869.1"/>
    <property type="molecule type" value="Genomic_DNA"/>
</dbReference>
<accession>A0AA48I0B7</accession>
<dbReference type="PANTHER" id="PTHR46590">
    <property type="entry name" value="PHOSPHATIDYLINOSITOL TRANSFER PROTEIN CSR1-RELATED"/>
    <property type="match status" value="1"/>
</dbReference>
<dbReference type="PROSITE" id="PS50191">
    <property type="entry name" value="CRAL_TRIO"/>
    <property type="match status" value="1"/>
</dbReference>
<feature type="compositionally biased region" description="Basic and acidic residues" evidence="1">
    <location>
        <begin position="318"/>
        <end position="331"/>
    </location>
</feature>
<dbReference type="GeneID" id="85492740"/>
<dbReference type="InterPro" id="IPR052432">
    <property type="entry name" value="PITP/CRAL-TRIO"/>
</dbReference>
<dbReference type="Pfam" id="PF00650">
    <property type="entry name" value="CRAL_TRIO"/>
    <property type="match status" value="1"/>
</dbReference>
<feature type="region of interest" description="Disordered" evidence="1">
    <location>
        <begin position="285"/>
        <end position="366"/>
    </location>
</feature>
<dbReference type="PANTHER" id="PTHR46590:SF4">
    <property type="entry name" value="CRAL-TRIO DOMAIN-CONTAINING PROTEIN"/>
    <property type="match status" value="1"/>
</dbReference>
<gene>
    <name evidence="3" type="ORF">CcaverHIS019_0202310</name>
</gene>
<dbReference type="InterPro" id="IPR001251">
    <property type="entry name" value="CRAL-TRIO_dom"/>
</dbReference>
<name>A0AA48I0B7_9TREE</name>
<feature type="compositionally biased region" description="Pro residues" evidence="1">
    <location>
        <begin position="517"/>
        <end position="531"/>
    </location>
</feature>
<dbReference type="InterPro" id="IPR036865">
    <property type="entry name" value="CRAL-TRIO_dom_sf"/>
</dbReference>
<evidence type="ECO:0000313" key="4">
    <source>
        <dbReference type="Proteomes" id="UP001233271"/>
    </source>
</evidence>
<dbReference type="Gene3D" id="3.40.525.10">
    <property type="entry name" value="CRAL-TRIO lipid binding domain"/>
    <property type="match status" value="1"/>
</dbReference>